<dbReference type="Proteomes" id="UP000467700">
    <property type="component" value="Unassembled WGS sequence"/>
</dbReference>
<sequence>MTDQATIATSSGSAYSAEKCIRITTSGKIKSWVAVALAFFEDETQAKGLVLHTFPASVTNGALLERVTGKDPILRKQAAATISAIPRLISVAEIIKREFGKTMEAKRSSRMKGFHQYNEIGTLEALGLTVTPAAEDGTPLTREDARSHSILEALSGRNYARQTQSPYMRITLSTVERPDLVERGATYQAPTIRKLSKSAKARAKKQEKKRQQVGAIAAAPTAENRPPTAMDVDNTL</sequence>
<accession>A0A8S0WZ66</accession>
<proteinExistence type="predicted"/>
<keyword evidence="3" id="KW-1185">Reference proteome</keyword>
<protein>
    <submittedName>
        <fullName evidence="2">Uncharacterized protein</fullName>
    </submittedName>
</protein>
<evidence type="ECO:0000313" key="2">
    <source>
        <dbReference type="EMBL" id="CAA7262498.1"/>
    </source>
</evidence>
<organism evidence="2 3">
    <name type="scientific">Cyclocybe aegerita</name>
    <name type="common">Black poplar mushroom</name>
    <name type="synonym">Agrocybe aegerita</name>
    <dbReference type="NCBI Taxonomy" id="1973307"/>
    <lineage>
        <taxon>Eukaryota</taxon>
        <taxon>Fungi</taxon>
        <taxon>Dikarya</taxon>
        <taxon>Basidiomycota</taxon>
        <taxon>Agaricomycotina</taxon>
        <taxon>Agaricomycetes</taxon>
        <taxon>Agaricomycetidae</taxon>
        <taxon>Agaricales</taxon>
        <taxon>Agaricineae</taxon>
        <taxon>Bolbitiaceae</taxon>
        <taxon>Cyclocybe</taxon>
    </lineage>
</organism>
<feature type="compositionally biased region" description="Basic residues" evidence="1">
    <location>
        <begin position="194"/>
        <end position="208"/>
    </location>
</feature>
<evidence type="ECO:0000256" key="1">
    <source>
        <dbReference type="SAM" id="MobiDB-lite"/>
    </source>
</evidence>
<dbReference type="AlphaFoldDB" id="A0A8S0WZ66"/>
<evidence type="ECO:0000313" key="3">
    <source>
        <dbReference type="Proteomes" id="UP000467700"/>
    </source>
</evidence>
<gene>
    <name evidence="2" type="ORF">AAE3_LOCUS4889</name>
</gene>
<dbReference type="OrthoDB" id="424402at2759"/>
<name>A0A8S0WZ66_CYCAE</name>
<feature type="region of interest" description="Disordered" evidence="1">
    <location>
        <begin position="192"/>
        <end position="236"/>
    </location>
</feature>
<comment type="caution">
    <text evidence="2">The sequence shown here is derived from an EMBL/GenBank/DDBJ whole genome shotgun (WGS) entry which is preliminary data.</text>
</comment>
<reference evidence="2 3" key="1">
    <citation type="submission" date="2020-01" db="EMBL/GenBank/DDBJ databases">
        <authorList>
            <person name="Gupta K D."/>
        </authorList>
    </citation>
    <scope>NUCLEOTIDE SEQUENCE [LARGE SCALE GENOMIC DNA]</scope>
</reference>
<dbReference type="EMBL" id="CACVBS010000036">
    <property type="protein sequence ID" value="CAA7262498.1"/>
    <property type="molecule type" value="Genomic_DNA"/>
</dbReference>